<comment type="caution">
    <text evidence="1">The sequence shown here is derived from an EMBL/GenBank/DDBJ whole genome shotgun (WGS) entry which is preliminary data.</text>
</comment>
<evidence type="ECO:0000313" key="1">
    <source>
        <dbReference type="EMBL" id="MBO8425038.1"/>
    </source>
</evidence>
<dbReference type="EMBL" id="JADINC010000018">
    <property type="protein sequence ID" value="MBO8425038.1"/>
    <property type="molecule type" value="Genomic_DNA"/>
</dbReference>
<sequence length="69" mass="8422">MKFEHFDDIKPNDKAQFEMLYFSAQRALIRLELKLNRIYDGKTPKHLRIELKQLNRKLTQMVGVWKFIK</sequence>
<dbReference type="Proteomes" id="UP000823630">
    <property type="component" value="Unassembled WGS sequence"/>
</dbReference>
<reference evidence="1" key="2">
    <citation type="journal article" date="2021" name="PeerJ">
        <title>Extensive microbial diversity within the chicken gut microbiome revealed by metagenomics and culture.</title>
        <authorList>
            <person name="Gilroy R."/>
            <person name="Ravi A."/>
            <person name="Getino M."/>
            <person name="Pursley I."/>
            <person name="Horton D.L."/>
            <person name="Alikhan N.F."/>
            <person name="Baker D."/>
            <person name="Gharbi K."/>
            <person name="Hall N."/>
            <person name="Watson M."/>
            <person name="Adriaenssens E.M."/>
            <person name="Foster-Nyarko E."/>
            <person name="Jarju S."/>
            <person name="Secka A."/>
            <person name="Antonio M."/>
            <person name="Oren A."/>
            <person name="Chaudhuri R.R."/>
            <person name="La Ragione R."/>
            <person name="Hildebrand F."/>
            <person name="Pallen M.J."/>
        </authorList>
    </citation>
    <scope>NUCLEOTIDE SEQUENCE</scope>
    <source>
        <strain evidence="1">8207</strain>
    </source>
</reference>
<evidence type="ECO:0000313" key="2">
    <source>
        <dbReference type="Proteomes" id="UP000823630"/>
    </source>
</evidence>
<reference evidence="1" key="1">
    <citation type="submission" date="2020-10" db="EMBL/GenBank/DDBJ databases">
        <authorList>
            <person name="Gilroy R."/>
        </authorList>
    </citation>
    <scope>NUCLEOTIDE SEQUENCE</scope>
    <source>
        <strain evidence="1">8207</strain>
    </source>
</reference>
<dbReference type="AlphaFoldDB" id="A0A9D9DEM2"/>
<gene>
    <name evidence="1" type="ORF">IAC69_00995</name>
</gene>
<organism evidence="1 2">
    <name type="scientific">Candidatus Enterousia avistercoris</name>
    <dbReference type="NCBI Taxonomy" id="2840788"/>
    <lineage>
        <taxon>Bacteria</taxon>
        <taxon>Pseudomonadati</taxon>
        <taxon>Pseudomonadota</taxon>
        <taxon>Alphaproteobacteria</taxon>
        <taxon>Candidatus Enterousia</taxon>
    </lineage>
</organism>
<proteinExistence type="predicted"/>
<name>A0A9D9DEM2_9PROT</name>
<protein>
    <submittedName>
        <fullName evidence="1">Uncharacterized protein</fullName>
    </submittedName>
</protein>
<accession>A0A9D9DEM2</accession>